<dbReference type="AlphaFoldDB" id="A0AAE0NC40"/>
<sequence>MPSTKRDYYTTESTGRDFGWFSFRSPASTVPSVGEKAEPSPTYSTTTKRRRRNKMPPIAEEGRVIATPASGTRKPERLGPWSEWTESSDNKYFWRARQSMNGVWAYQYTEGYYSANARRRPPTISSPRMSSPLAITDSAHMTGSPKSSWPTITTTSTGRPTEVASNSSNQHTGSHLTVTSSVAKSPSILGPKKQPLSSVNNQKPTLKRRPVLLLPAPPAGQNKTQDNKNNNQLKPDNTSKPPPKSKPPPPKSKKSTMVAAKSKLSMAHTAAATSTAAASTAIALTARSQQAHAAAQSKRLHNKLKSEKELKIDTKKRVRNWLKDVELETTTPAPWDHPL</sequence>
<keyword evidence="3" id="KW-1185">Reference proteome</keyword>
<protein>
    <submittedName>
        <fullName evidence="2">Uncharacterized protein</fullName>
    </submittedName>
</protein>
<feature type="region of interest" description="Disordered" evidence="1">
    <location>
        <begin position="28"/>
        <end position="82"/>
    </location>
</feature>
<comment type="caution">
    <text evidence="2">The sequence shown here is derived from an EMBL/GenBank/DDBJ whole genome shotgun (WGS) entry which is preliminary data.</text>
</comment>
<name>A0AAE0NC40_9PEZI</name>
<feature type="compositionally biased region" description="Pro residues" evidence="1">
    <location>
        <begin position="240"/>
        <end position="250"/>
    </location>
</feature>
<evidence type="ECO:0000313" key="3">
    <source>
        <dbReference type="Proteomes" id="UP001285441"/>
    </source>
</evidence>
<gene>
    <name evidence="2" type="ORF">B0H63DRAFT_525506</name>
</gene>
<feature type="compositionally biased region" description="Polar residues" evidence="1">
    <location>
        <begin position="163"/>
        <end position="184"/>
    </location>
</feature>
<evidence type="ECO:0000313" key="2">
    <source>
        <dbReference type="EMBL" id="KAK3378266.1"/>
    </source>
</evidence>
<accession>A0AAE0NC40</accession>
<proteinExistence type="predicted"/>
<feature type="compositionally biased region" description="Low complexity" evidence="1">
    <location>
        <begin position="219"/>
        <end position="234"/>
    </location>
</feature>
<feature type="region of interest" description="Disordered" evidence="1">
    <location>
        <begin position="134"/>
        <end position="257"/>
    </location>
</feature>
<dbReference type="Proteomes" id="UP001285441">
    <property type="component" value="Unassembled WGS sequence"/>
</dbReference>
<reference evidence="2" key="2">
    <citation type="submission" date="2023-06" db="EMBL/GenBank/DDBJ databases">
        <authorList>
            <consortium name="Lawrence Berkeley National Laboratory"/>
            <person name="Haridas S."/>
            <person name="Hensen N."/>
            <person name="Bonometti L."/>
            <person name="Westerberg I."/>
            <person name="Brannstrom I.O."/>
            <person name="Guillou S."/>
            <person name="Cros-Aarteil S."/>
            <person name="Calhoun S."/>
            <person name="Kuo A."/>
            <person name="Mondo S."/>
            <person name="Pangilinan J."/>
            <person name="Riley R."/>
            <person name="LaButti K."/>
            <person name="Andreopoulos B."/>
            <person name="Lipzen A."/>
            <person name="Chen C."/>
            <person name="Yanf M."/>
            <person name="Daum C."/>
            <person name="Ng V."/>
            <person name="Clum A."/>
            <person name="Steindorff A."/>
            <person name="Ohm R."/>
            <person name="Martin F."/>
            <person name="Silar P."/>
            <person name="Natvig D."/>
            <person name="Lalanne C."/>
            <person name="Gautier V."/>
            <person name="Ament-velasquez S.L."/>
            <person name="Kruys A."/>
            <person name="Hutchinson M.I."/>
            <person name="Powell A.J."/>
            <person name="Barry K."/>
            <person name="Miller A.N."/>
            <person name="Grigoriev I.V."/>
            <person name="Debuchy R."/>
            <person name="Gladieux P."/>
            <person name="Thoren M.H."/>
            <person name="Johannesson H."/>
        </authorList>
    </citation>
    <scope>NUCLEOTIDE SEQUENCE</scope>
    <source>
        <strain evidence="2">CBS 232.78</strain>
    </source>
</reference>
<organism evidence="2 3">
    <name type="scientific">Podospora didyma</name>
    <dbReference type="NCBI Taxonomy" id="330526"/>
    <lineage>
        <taxon>Eukaryota</taxon>
        <taxon>Fungi</taxon>
        <taxon>Dikarya</taxon>
        <taxon>Ascomycota</taxon>
        <taxon>Pezizomycotina</taxon>
        <taxon>Sordariomycetes</taxon>
        <taxon>Sordariomycetidae</taxon>
        <taxon>Sordariales</taxon>
        <taxon>Podosporaceae</taxon>
        <taxon>Podospora</taxon>
    </lineage>
</organism>
<feature type="compositionally biased region" description="Low complexity" evidence="1">
    <location>
        <begin position="144"/>
        <end position="161"/>
    </location>
</feature>
<feature type="compositionally biased region" description="Polar residues" evidence="1">
    <location>
        <begin position="195"/>
        <end position="204"/>
    </location>
</feature>
<dbReference type="EMBL" id="JAULSW010000006">
    <property type="protein sequence ID" value="KAK3378266.1"/>
    <property type="molecule type" value="Genomic_DNA"/>
</dbReference>
<evidence type="ECO:0000256" key="1">
    <source>
        <dbReference type="SAM" id="MobiDB-lite"/>
    </source>
</evidence>
<reference evidence="2" key="1">
    <citation type="journal article" date="2023" name="Mol. Phylogenet. Evol.">
        <title>Genome-scale phylogeny and comparative genomics of the fungal order Sordariales.</title>
        <authorList>
            <person name="Hensen N."/>
            <person name="Bonometti L."/>
            <person name="Westerberg I."/>
            <person name="Brannstrom I.O."/>
            <person name="Guillou S."/>
            <person name="Cros-Aarteil S."/>
            <person name="Calhoun S."/>
            <person name="Haridas S."/>
            <person name="Kuo A."/>
            <person name="Mondo S."/>
            <person name="Pangilinan J."/>
            <person name="Riley R."/>
            <person name="LaButti K."/>
            <person name="Andreopoulos B."/>
            <person name="Lipzen A."/>
            <person name="Chen C."/>
            <person name="Yan M."/>
            <person name="Daum C."/>
            <person name="Ng V."/>
            <person name="Clum A."/>
            <person name="Steindorff A."/>
            <person name="Ohm R.A."/>
            <person name="Martin F."/>
            <person name="Silar P."/>
            <person name="Natvig D.O."/>
            <person name="Lalanne C."/>
            <person name="Gautier V."/>
            <person name="Ament-Velasquez S.L."/>
            <person name="Kruys A."/>
            <person name="Hutchinson M.I."/>
            <person name="Powell A.J."/>
            <person name="Barry K."/>
            <person name="Miller A.N."/>
            <person name="Grigoriev I.V."/>
            <person name="Debuchy R."/>
            <person name="Gladieux P."/>
            <person name="Hiltunen Thoren M."/>
            <person name="Johannesson H."/>
        </authorList>
    </citation>
    <scope>NUCLEOTIDE SEQUENCE</scope>
    <source>
        <strain evidence="2">CBS 232.78</strain>
    </source>
</reference>